<dbReference type="PANTHER" id="PTHR46401">
    <property type="entry name" value="GLYCOSYLTRANSFERASE WBBK-RELATED"/>
    <property type="match status" value="1"/>
</dbReference>
<sequence length="335" mass="38908">MTKAPNLNIIGLTHKESGCGYHRVILPLAFMDDIKGYVTNFITEDKTDNWDILLYNRICQYDLNWSKTKELLGCQVVMDIDDHWKLPINHLNYEAYKDMGERIERNLMQADLVTVTNSNLLNKVKQFNDNVVVIPNALPYGLNQFNDTKIQSDKVRIFWCGSVSHENDIKILREPLKRLTGNIQMVMGGYNDSDLLTKSIWDRMFSMFAGRHSSMKLHSVSPTNYMDMYNFADIVLIPLEDSEWHGCKSNLKILEAAAKRLPVICSNVAPYNMDADAPVLWVNNQKDWFRYINLLINNPSLREQLGNELYAWATKRYNFKEINQQRYSAYKSIIS</sequence>
<dbReference type="EMBL" id="LR797341">
    <property type="protein sequence ID" value="CAB4203888.1"/>
    <property type="molecule type" value="Genomic_DNA"/>
</dbReference>
<reference evidence="2" key="1">
    <citation type="submission" date="2020-05" db="EMBL/GenBank/DDBJ databases">
        <authorList>
            <person name="Chiriac C."/>
            <person name="Salcher M."/>
            <person name="Ghai R."/>
            <person name="Kavagutti S V."/>
        </authorList>
    </citation>
    <scope>NUCLEOTIDE SEQUENCE</scope>
</reference>
<evidence type="ECO:0000313" key="2">
    <source>
        <dbReference type="EMBL" id="CAB4203888.1"/>
    </source>
</evidence>
<proteinExistence type="predicted"/>
<dbReference type="PANTHER" id="PTHR46401:SF2">
    <property type="entry name" value="GLYCOSYLTRANSFERASE WBBK-RELATED"/>
    <property type="match status" value="1"/>
</dbReference>
<accession>A0A6J5S5U1</accession>
<name>A0A6J5S5U1_9CAUD</name>
<organism evidence="2">
    <name type="scientific">uncultured Caudovirales phage</name>
    <dbReference type="NCBI Taxonomy" id="2100421"/>
    <lineage>
        <taxon>Viruses</taxon>
        <taxon>Duplodnaviria</taxon>
        <taxon>Heunggongvirae</taxon>
        <taxon>Uroviricota</taxon>
        <taxon>Caudoviricetes</taxon>
        <taxon>Peduoviridae</taxon>
        <taxon>Maltschvirus</taxon>
        <taxon>Maltschvirus maltsch</taxon>
    </lineage>
</organism>
<keyword evidence="1 2" id="KW-0808">Transferase</keyword>
<dbReference type="GO" id="GO:0016757">
    <property type="term" value="F:glycosyltransferase activity"/>
    <property type="evidence" value="ECO:0007669"/>
    <property type="project" value="TreeGrafter"/>
</dbReference>
<dbReference type="SUPFAM" id="SSF53756">
    <property type="entry name" value="UDP-Glycosyltransferase/glycogen phosphorylase"/>
    <property type="match status" value="1"/>
</dbReference>
<evidence type="ECO:0000256" key="1">
    <source>
        <dbReference type="ARBA" id="ARBA00022679"/>
    </source>
</evidence>
<dbReference type="Gene3D" id="3.40.50.2000">
    <property type="entry name" value="Glycogen Phosphorylase B"/>
    <property type="match status" value="1"/>
</dbReference>
<gene>
    <name evidence="2" type="ORF">UFOVP1384_9</name>
</gene>
<protein>
    <submittedName>
        <fullName evidence="2">RfaG Glycosyltransferase</fullName>
    </submittedName>
</protein>